<feature type="site" description="Interaction with DNA" evidence="10">
    <location>
        <position position="145"/>
    </location>
</feature>
<feature type="region of interest" description="Interaction with DNA" evidence="10">
    <location>
        <begin position="160"/>
        <end position="165"/>
    </location>
</feature>
<feature type="site" description="Interaction with DNA" evidence="10">
    <location>
        <position position="30"/>
    </location>
</feature>
<evidence type="ECO:0000256" key="1">
    <source>
        <dbReference type="ARBA" id="ARBA00000213"/>
    </source>
</evidence>
<keyword evidence="5" id="KW-0862">Zinc</keyword>
<evidence type="ECO:0000256" key="10">
    <source>
        <dbReference type="HAMAP-Rule" id="MF_00952"/>
    </source>
</evidence>
<feature type="domain" description="Toprim" evidence="11">
    <location>
        <begin position="1"/>
        <end position="110"/>
    </location>
</feature>
<dbReference type="InterPro" id="IPR023406">
    <property type="entry name" value="Topo_IA_AS"/>
</dbReference>
<keyword evidence="3" id="KW-0479">Metal-binding</keyword>
<keyword evidence="8 10" id="KW-0238">DNA-binding</keyword>
<comment type="function">
    <text evidence="10">Releases the supercoiling and torsional tension of DNA, which is introduced during the DNA replication and transcription, by transiently cleaving and rejoining one strand of the DNA duplex. Introduces a single-strand break via transesterification at a target site in duplex DNA. The scissile phosphodiester is attacked by the catalytic tyrosine of the enzyme, resulting in the formation of a DNA-(5'-phosphotyrosyl)-enzyme intermediate and the expulsion of a 3'-OH DNA strand. The free DNA strand then undergoes passage around the unbroken strand, thus removing DNA supercoils. Finally, in the religation step, the DNA 3'-OH attacks the covalent intermediate to expel the active-site tyrosine and restore the DNA phosphodiester backbone.</text>
</comment>
<dbReference type="GO" id="GO:0003917">
    <property type="term" value="F:DNA topoisomerase type I (single strand cut, ATP-independent) activity"/>
    <property type="evidence" value="ECO:0007669"/>
    <property type="project" value="UniProtKB-UniRule"/>
</dbReference>
<dbReference type="CDD" id="cd00186">
    <property type="entry name" value="TOP1Ac"/>
    <property type="match status" value="1"/>
</dbReference>
<dbReference type="NCBIfam" id="TIGR01051">
    <property type="entry name" value="topA_bact"/>
    <property type="match status" value="1"/>
</dbReference>
<dbReference type="InterPro" id="IPR000380">
    <property type="entry name" value="Topo_IA"/>
</dbReference>
<dbReference type="SMART" id="SM00436">
    <property type="entry name" value="TOP1Bc"/>
    <property type="match status" value="1"/>
</dbReference>
<feature type="site" description="Interaction with DNA" evidence="10">
    <location>
        <position position="152"/>
    </location>
</feature>
<dbReference type="PANTHER" id="PTHR42785:SF1">
    <property type="entry name" value="DNA TOPOISOMERASE"/>
    <property type="match status" value="1"/>
</dbReference>
<dbReference type="InterPro" id="IPR013497">
    <property type="entry name" value="Topo_IA_cen"/>
</dbReference>
<dbReference type="EMBL" id="METE01000002">
    <property type="protein sequence ID" value="OGB85615.1"/>
    <property type="molecule type" value="Genomic_DNA"/>
</dbReference>
<evidence type="ECO:0000256" key="7">
    <source>
        <dbReference type="ARBA" id="ARBA00023029"/>
    </source>
</evidence>
<dbReference type="InterPro" id="IPR013498">
    <property type="entry name" value="Topo_IA_Znf"/>
</dbReference>
<keyword evidence="9 10" id="KW-0413">Isomerase</keyword>
<dbReference type="InterPro" id="IPR023405">
    <property type="entry name" value="Topo_IA_core_domain"/>
</dbReference>
<dbReference type="PRINTS" id="PR00417">
    <property type="entry name" value="PRTPISMRASEI"/>
</dbReference>
<evidence type="ECO:0000256" key="9">
    <source>
        <dbReference type="ARBA" id="ARBA00023235"/>
    </source>
</evidence>
<keyword evidence="7 10" id="KW-0799">Topoisomerase</keyword>
<feature type="site" description="Interaction with DNA" evidence="10">
    <location>
        <position position="297"/>
    </location>
</feature>
<dbReference type="SMART" id="SM00437">
    <property type="entry name" value="TOP1Ac"/>
    <property type="match status" value="1"/>
</dbReference>
<feature type="site" description="Interaction with DNA" evidence="10">
    <location>
        <position position="483"/>
    </location>
</feature>
<dbReference type="SUPFAM" id="SSF56712">
    <property type="entry name" value="Prokaryotic type I DNA topoisomerase"/>
    <property type="match status" value="1"/>
</dbReference>
<accession>A0A1F4PPR9</accession>
<evidence type="ECO:0000256" key="5">
    <source>
        <dbReference type="ARBA" id="ARBA00022833"/>
    </source>
</evidence>
<evidence type="ECO:0000256" key="6">
    <source>
        <dbReference type="ARBA" id="ARBA00022842"/>
    </source>
</evidence>
<comment type="catalytic activity">
    <reaction evidence="1 10">
        <text>ATP-independent breakage of single-stranded DNA, followed by passage and rejoining.</text>
        <dbReference type="EC" id="5.6.2.1"/>
    </reaction>
</comment>
<dbReference type="Pfam" id="PF01751">
    <property type="entry name" value="Toprim"/>
    <property type="match status" value="1"/>
</dbReference>
<dbReference type="GO" id="GO:0003677">
    <property type="term" value="F:DNA binding"/>
    <property type="evidence" value="ECO:0007669"/>
    <property type="project" value="UniProtKB-KW"/>
</dbReference>
<organism evidence="13 14">
    <name type="scientific">candidate division Kazan bacterium RIFCSPLOWO2_01_FULL_48_13</name>
    <dbReference type="NCBI Taxonomy" id="1798539"/>
    <lineage>
        <taxon>Bacteria</taxon>
        <taxon>Bacteria division Kazan-3B-28</taxon>
    </lineage>
</organism>
<sequence>MLVVVESPTKAKTIGRILGTGYVVEASMGHLRDLPKSKLGVDTENNFEPDYVIPTVSRKVVSRLKKLNAEANKLILATDEDREGEAIGWHVTEALGMDGDKIDRIVFHEITDEAVKEAIDHPRKLDMNLVHAQQARRVLDRLVGYKLSPLLWKKIFRGLSAGRVQSVAVRLIVERERERQAFVPEEYWKIKVDYLNDSKNFIAELTEVNGAKANITNQATADAIVLDIKKDPSTIANIEHAERSKSPNAPFTTSTLQQQAGTVLGYSVKKTMMLAQQLYEGVALDGAGQVGLITYMRTDSTFMAAKAIAEIRDYVSKNIGEQYVPQEVRVYKTKSKRAQEAHEAIRPTLAARSPKSLESVLSRDHWRLYKLIWERALSSQMKDAIISEQNVKIACGDKILSAQGVGVKFPGFIAVLDKNPINEVQLPPLSEGEVLQVNNILPEQKFTEPPDRFTEPSLVKTLEKLGIGRPSTYAPTITTIISRGYIKKEKRTLVPQEVGFLVNDFLVEHFPDIVDSGFTAEMEDNLDLIAEGDKKWNMVIADFYGPFAKQLAEKEATVEKKDLAQQTDQECDKCGGPMVIRMGRFGKFLACSNFPKCKNTKSLEPEGGNPAPKMNCPKCADGAVVSRRTKRGKVFYGCSNYPKCDFASWDEPVPDKCPTCGSLMVIKPKTKLPTCTNCGFEDKAIKE</sequence>
<comment type="similarity">
    <text evidence="2 10">Belongs to the type IA topoisomerase family.</text>
</comment>
<dbReference type="GO" id="GO:0006265">
    <property type="term" value="P:DNA topological change"/>
    <property type="evidence" value="ECO:0007669"/>
    <property type="project" value="UniProtKB-UniRule"/>
</dbReference>
<evidence type="ECO:0000256" key="4">
    <source>
        <dbReference type="ARBA" id="ARBA00022771"/>
    </source>
</evidence>
<dbReference type="PANTHER" id="PTHR42785">
    <property type="entry name" value="DNA TOPOISOMERASE, TYPE IA, CORE"/>
    <property type="match status" value="1"/>
</dbReference>
<dbReference type="Gene3D" id="3.30.65.10">
    <property type="entry name" value="Bacterial Topoisomerase I, domain 1"/>
    <property type="match status" value="2"/>
</dbReference>
<name>A0A1F4PPR9_UNCK3</name>
<feature type="site" description="Interaction with DNA" evidence="10">
    <location>
        <position position="137"/>
    </location>
</feature>
<dbReference type="AlphaFoldDB" id="A0A1F4PPR9"/>
<keyword evidence="6" id="KW-0460">Magnesium</keyword>
<dbReference type="InterPro" id="IPR003601">
    <property type="entry name" value="Topo_IA_2"/>
</dbReference>
<dbReference type="PROSITE" id="PS52039">
    <property type="entry name" value="TOPO_IA_2"/>
    <property type="match status" value="1"/>
</dbReference>
<dbReference type="InterPro" id="IPR013824">
    <property type="entry name" value="Topo_IA_cen_sub1"/>
</dbReference>
<protein>
    <recommendedName>
        <fullName evidence="10">DNA topoisomerase 1</fullName>
        <ecNumber evidence="10">5.6.2.1</ecNumber>
    </recommendedName>
    <alternativeName>
        <fullName evidence="10">DNA topoisomerase I</fullName>
    </alternativeName>
</protein>
<dbReference type="InterPro" id="IPR003602">
    <property type="entry name" value="Topo_IA_DNA-bd_dom"/>
</dbReference>
<dbReference type="InterPro" id="IPR013826">
    <property type="entry name" value="Topo_IA_cen_sub3"/>
</dbReference>
<dbReference type="HAMAP" id="MF_00952">
    <property type="entry name" value="Topoisom_1_prok"/>
    <property type="match status" value="1"/>
</dbReference>
<evidence type="ECO:0000256" key="3">
    <source>
        <dbReference type="ARBA" id="ARBA00022723"/>
    </source>
</evidence>
<reference evidence="13 14" key="1">
    <citation type="journal article" date="2016" name="Nat. Commun.">
        <title>Thousands of microbial genomes shed light on interconnected biogeochemical processes in an aquifer system.</title>
        <authorList>
            <person name="Anantharaman K."/>
            <person name="Brown C.T."/>
            <person name="Hug L.A."/>
            <person name="Sharon I."/>
            <person name="Castelle C.J."/>
            <person name="Probst A.J."/>
            <person name="Thomas B.C."/>
            <person name="Singh A."/>
            <person name="Wilkins M.J."/>
            <person name="Karaoz U."/>
            <person name="Brodie E.L."/>
            <person name="Williams K.H."/>
            <person name="Hubbard S.S."/>
            <person name="Banfield J.F."/>
        </authorList>
    </citation>
    <scope>NUCLEOTIDE SEQUENCE [LARGE SCALE GENOMIC DNA]</scope>
</reference>
<dbReference type="GO" id="GO:0005694">
    <property type="term" value="C:chromosome"/>
    <property type="evidence" value="ECO:0007669"/>
    <property type="project" value="InterPro"/>
</dbReference>
<dbReference type="InterPro" id="IPR034149">
    <property type="entry name" value="TOPRIM_TopoI"/>
</dbReference>
<comment type="caution">
    <text evidence="13">The sequence shown here is derived from an EMBL/GenBank/DDBJ whole genome shotgun (WGS) entry which is preliminary data.</text>
</comment>
<dbReference type="CDD" id="cd03363">
    <property type="entry name" value="TOPRIM_TopoIA_TopoI"/>
    <property type="match status" value="1"/>
</dbReference>
<dbReference type="Gene3D" id="2.70.20.10">
    <property type="entry name" value="Topoisomerase I, domain 3"/>
    <property type="match status" value="1"/>
</dbReference>
<dbReference type="Gene3D" id="1.10.290.10">
    <property type="entry name" value="Topoisomerase I, domain 4"/>
    <property type="match status" value="1"/>
</dbReference>
<comment type="subunit">
    <text evidence="10">Monomer.</text>
</comment>
<dbReference type="Pfam" id="PF01131">
    <property type="entry name" value="Topoisom_bac"/>
    <property type="match status" value="1"/>
</dbReference>
<evidence type="ECO:0000256" key="2">
    <source>
        <dbReference type="ARBA" id="ARBA00009446"/>
    </source>
</evidence>
<dbReference type="PROSITE" id="PS50880">
    <property type="entry name" value="TOPRIM"/>
    <property type="match status" value="1"/>
</dbReference>
<dbReference type="InterPro" id="IPR005733">
    <property type="entry name" value="TopoI_bac-type"/>
</dbReference>
<evidence type="ECO:0000256" key="8">
    <source>
        <dbReference type="ARBA" id="ARBA00023125"/>
    </source>
</evidence>
<feature type="domain" description="Topo IA-type catalytic" evidence="12">
    <location>
        <begin position="126"/>
        <end position="551"/>
    </location>
</feature>
<dbReference type="InterPro" id="IPR006171">
    <property type="entry name" value="TOPRIM_dom"/>
</dbReference>
<evidence type="ECO:0000259" key="11">
    <source>
        <dbReference type="PROSITE" id="PS50880"/>
    </source>
</evidence>
<dbReference type="GO" id="GO:0008270">
    <property type="term" value="F:zinc ion binding"/>
    <property type="evidence" value="ECO:0007669"/>
    <property type="project" value="UniProtKB-KW"/>
</dbReference>
<dbReference type="SMART" id="SM00493">
    <property type="entry name" value="TOPRIM"/>
    <property type="match status" value="1"/>
</dbReference>
<feature type="site" description="Interaction with DNA" evidence="10">
    <location>
        <position position="140"/>
    </location>
</feature>
<keyword evidence="4" id="KW-0863">Zinc-finger</keyword>
<dbReference type="Gene3D" id="3.40.50.140">
    <property type="match status" value="1"/>
</dbReference>
<proteinExistence type="inferred from homology"/>
<dbReference type="Gene3D" id="1.10.460.10">
    <property type="entry name" value="Topoisomerase I, domain 2"/>
    <property type="match status" value="1"/>
</dbReference>
<dbReference type="EC" id="5.6.2.1" evidence="10"/>
<dbReference type="Pfam" id="PF01396">
    <property type="entry name" value="Zn_ribbon_Top1"/>
    <property type="match status" value="3"/>
</dbReference>
<dbReference type="InterPro" id="IPR013825">
    <property type="entry name" value="Topo_IA_cen_sub2"/>
</dbReference>
<gene>
    <name evidence="10" type="primary">topA</name>
    <name evidence="13" type="ORF">A2994_00745</name>
</gene>
<dbReference type="STRING" id="1798539.A2994_00745"/>
<evidence type="ECO:0000259" key="12">
    <source>
        <dbReference type="PROSITE" id="PS52039"/>
    </source>
</evidence>
<feature type="site" description="Interaction with DNA" evidence="10">
    <location>
        <position position="136"/>
    </location>
</feature>
<dbReference type="PROSITE" id="PS00396">
    <property type="entry name" value="TOPO_IA_1"/>
    <property type="match status" value="1"/>
</dbReference>
<dbReference type="InterPro" id="IPR028612">
    <property type="entry name" value="Topoisom_1_IA"/>
</dbReference>
<evidence type="ECO:0000313" key="13">
    <source>
        <dbReference type="EMBL" id="OGB85615.1"/>
    </source>
</evidence>
<evidence type="ECO:0000313" key="14">
    <source>
        <dbReference type="Proteomes" id="UP000179010"/>
    </source>
</evidence>
<dbReference type="Proteomes" id="UP000179010">
    <property type="component" value="Unassembled WGS sequence"/>
</dbReference>
<feature type="active site" description="O-(5'-phospho-DNA)-tyrosine intermediate" evidence="10">
    <location>
        <position position="295"/>
    </location>
</feature>
<dbReference type="SUPFAM" id="SSF57783">
    <property type="entry name" value="Zinc beta-ribbon"/>
    <property type="match status" value="1"/>
</dbReference>